<reference evidence="6 7" key="1">
    <citation type="submission" date="2020-04" db="EMBL/GenBank/DDBJ databases">
        <title>Plant Genome Project.</title>
        <authorList>
            <person name="Zhang R.-G."/>
        </authorList>
    </citation>
    <scope>NUCLEOTIDE SEQUENCE [LARGE SCALE GENOMIC DNA]</scope>
    <source>
        <strain evidence="6">YNK0</strain>
        <tissue evidence="6">Leaf</tissue>
    </source>
</reference>
<dbReference type="SMART" id="SM00353">
    <property type="entry name" value="HLH"/>
    <property type="match status" value="1"/>
</dbReference>
<dbReference type="AlphaFoldDB" id="A0A834ZY94"/>
<dbReference type="GO" id="GO:0046983">
    <property type="term" value="F:protein dimerization activity"/>
    <property type="evidence" value="ECO:0007669"/>
    <property type="project" value="InterPro"/>
</dbReference>
<dbReference type="InterPro" id="IPR036638">
    <property type="entry name" value="HLH_DNA-bd_sf"/>
</dbReference>
<accession>A0A834ZY94</accession>
<dbReference type="Gene3D" id="4.10.280.10">
    <property type="entry name" value="Helix-loop-helix DNA-binding domain"/>
    <property type="match status" value="1"/>
</dbReference>
<dbReference type="PANTHER" id="PTHR13935:SF90">
    <property type="entry name" value="TRANSCRIPTION FACTOR BHLH162"/>
    <property type="match status" value="1"/>
</dbReference>
<dbReference type="FunFam" id="4.10.280.10:FF:000103">
    <property type="entry name" value="Transcription factor bHLH162"/>
    <property type="match status" value="1"/>
</dbReference>
<organism evidence="6 7">
    <name type="scientific">Tetracentron sinense</name>
    <name type="common">Spur-leaf</name>
    <dbReference type="NCBI Taxonomy" id="13715"/>
    <lineage>
        <taxon>Eukaryota</taxon>
        <taxon>Viridiplantae</taxon>
        <taxon>Streptophyta</taxon>
        <taxon>Embryophyta</taxon>
        <taxon>Tracheophyta</taxon>
        <taxon>Spermatophyta</taxon>
        <taxon>Magnoliopsida</taxon>
        <taxon>Trochodendrales</taxon>
        <taxon>Trochodendraceae</taxon>
        <taxon>Tetracentron</taxon>
    </lineage>
</organism>
<comment type="caution">
    <text evidence="6">The sequence shown here is derived from an EMBL/GenBank/DDBJ whole genome shotgun (WGS) entry which is preliminary data.</text>
</comment>
<dbReference type="OrthoDB" id="752507at2759"/>
<keyword evidence="2" id="KW-0804">Transcription</keyword>
<protein>
    <recommendedName>
        <fullName evidence="5">BHLH domain-containing protein</fullName>
    </recommendedName>
</protein>
<gene>
    <name evidence="6" type="ORF">HHK36_003680</name>
</gene>
<dbReference type="OMA" id="FIFHEIT"/>
<dbReference type="InterPro" id="IPR015660">
    <property type="entry name" value="MASH1/Ascl1a-like"/>
</dbReference>
<dbReference type="PANTHER" id="PTHR13935">
    <property type="entry name" value="ACHAETE-SCUTE TRANSCRIPTION FACTOR-RELATED"/>
    <property type="match status" value="1"/>
</dbReference>
<evidence type="ECO:0000313" key="7">
    <source>
        <dbReference type="Proteomes" id="UP000655225"/>
    </source>
</evidence>
<feature type="coiled-coil region" evidence="3">
    <location>
        <begin position="87"/>
        <end position="117"/>
    </location>
</feature>
<dbReference type="InterPro" id="IPR011598">
    <property type="entry name" value="bHLH_dom"/>
</dbReference>
<evidence type="ECO:0000256" key="4">
    <source>
        <dbReference type="SAM" id="MobiDB-lite"/>
    </source>
</evidence>
<sequence>MLVGDKRPVDNDVNVGSGVRLQKKAIGLEEEALTTKKEMEKQHASPKTDRKTVEKNRRNQMKTLYSELNSLIPNHSSKEEITLPAQLDEAANYIKTLQEKLEKMKEKKEKLMGNENASTSRGIMVGSKSAQIEIHEMGSALEVVLISGLDNQFTFNEIIRVLHEEGAEVLYASFSVVDNTIFHTIHSEVGESILGFGTARISERLKKLVDQ</sequence>
<dbReference type="GO" id="GO:0000977">
    <property type="term" value="F:RNA polymerase II transcription regulatory region sequence-specific DNA binding"/>
    <property type="evidence" value="ECO:0007669"/>
    <property type="project" value="TreeGrafter"/>
</dbReference>
<feature type="region of interest" description="Disordered" evidence="4">
    <location>
        <begin position="32"/>
        <end position="55"/>
    </location>
</feature>
<dbReference type="EMBL" id="JABCRI010000002">
    <property type="protein sequence ID" value="KAF8411141.1"/>
    <property type="molecule type" value="Genomic_DNA"/>
</dbReference>
<feature type="domain" description="BHLH" evidence="5">
    <location>
        <begin position="45"/>
        <end position="97"/>
    </location>
</feature>
<evidence type="ECO:0000256" key="3">
    <source>
        <dbReference type="SAM" id="Coils"/>
    </source>
</evidence>
<keyword evidence="1" id="KW-0805">Transcription regulation</keyword>
<dbReference type="GO" id="GO:0090575">
    <property type="term" value="C:RNA polymerase II transcription regulator complex"/>
    <property type="evidence" value="ECO:0007669"/>
    <property type="project" value="TreeGrafter"/>
</dbReference>
<keyword evidence="7" id="KW-1185">Reference proteome</keyword>
<dbReference type="SUPFAM" id="SSF47459">
    <property type="entry name" value="HLH, helix-loop-helix DNA-binding domain"/>
    <property type="match status" value="1"/>
</dbReference>
<proteinExistence type="predicted"/>
<dbReference type="GO" id="GO:0000981">
    <property type="term" value="F:DNA-binding transcription factor activity, RNA polymerase II-specific"/>
    <property type="evidence" value="ECO:0007669"/>
    <property type="project" value="TreeGrafter"/>
</dbReference>
<evidence type="ECO:0000313" key="6">
    <source>
        <dbReference type="EMBL" id="KAF8411141.1"/>
    </source>
</evidence>
<dbReference type="PROSITE" id="PS50888">
    <property type="entry name" value="BHLH"/>
    <property type="match status" value="1"/>
</dbReference>
<dbReference type="Pfam" id="PF00010">
    <property type="entry name" value="HLH"/>
    <property type="match status" value="1"/>
</dbReference>
<feature type="compositionally biased region" description="Basic and acidic residues" evidence="4">
    <location>
        <begin position="33"/>
        <end position="55"/>
    </location>
</feature>
<keyword evidence="3" id="KW-0175">Coiled coil</keyword>
<evidence type="ECO:0000256" key="1">
    <source>
        <dbReference type="ARBA" id="ARBA00023015"/>
    </source>
</evidence>
<evidence type="ECO:0000256" key="2">
    <source>
        <dbReference type="ARBA" id="ARBA00023163"/>
    </source>
</evidence>
<name>A0A834ZY94_TETSI</name>
<evidence type="ECO:0000259" key="5">
    <source>
        <dbReference type="PROSITE" id="PS50888"/>
    </source>
</evidence>
<dbReference type="Proteomes" id="UP000655225">
    <property type="component" value="Unassembled WGS sequence"/>
</dbReference>